<keyword evidence="7" id="KW-0406">Ion transport</keyword>
<feature type="compositionally biased region" description="Gly residues" evidence="10">
    <location>
        <begin position="163"/>
        <end position="180"/>
    </location>
</feature>
<feature type="transmembrane region" description="Helical" evidence="11">
    <location>
        <begin position="549"/>
        <end position="567"/>
    </location>
</feature>
<evidence type="ECO:0000256" key="12">
    <source>
        <dbReference type="SAM" id="SignalP"/>
    </source>
</evidence>
<feature type="domain" description="Cation/H+ exchanger transmembrane" evidence="13">
    <location>
        <begin position="313"/>
        <end position="376"/>
    </location>
</feature>
<dbReference type="GO" id="GO:0015386">
    <property type="term" value="F:potassium:proton antiporter activity"/>
    <property type="evidence" value="ECO:0007669"/>
    <property type="project" value="InterPro"/>
</dbReference>
<dbReference type="Proteomes" id="UP001165085">
    <property type="component" value="Unassembled WGS sequence"/>
</dbReference>
<accession>A0A9W7E1H1</accession>
<dbReference type="InterPro" id="IPR045158">
    <property type="entry name" value="KEA4/5/6-like"/>
</dbReference>
<gene>
    <name evidence="14" type="ORF">TrST_g12873</name>
</gene>
<organism evidence="14 15">
    <name type="scientific">Triparma strigata</name>
    <dbReference type="NCBI Taxonomy" id="1606541"/>
    <lineage>
        <taxon>Eukaryota</taxon>
        <taxon>Sar</taxon>
        <taxon>Stramenopiles</taxon>
        <taxon>Ochrophyta</taxon>
        <taxon>Bolidophyceae</taxon>
        <taxon>Parmales</taxon>
        <taxon>Triparmaceae</taxon>
        <taxon>Triparma</taxon>
    </lineage>
</organism>
<feature type="compositionally biased region" description="Gly residues" evidence="10">
    <location>
        <begin position="773"/>
        <end position="792"/>
    </location>
</feature>
<evidence type="ECO:0000313" key="15">
    <source>
        <dbReference type="Proteomes" id="UP001165085"/>
    </source>
</evidence>
<evidence type="ECO:0000256" key="8">
    <source>
        <dbReference type="ARBA" id="ARBA00023136"/>
    </source>
</evidence>
<dbReference type="Pfam" id="PF00999">
    <property type="entry name" value="Na_H_Exchanger"/>
    <property type="match status" value="2"/>
</dbReference>
<keyword evidence="5 12" id="KW-0732">Signal</keyword>
<feature type="transmembrane region" description="Helical" evidence="11">
    <location>
        <begin position="642"/>
        <end position="660"/>
    </location>
</feature>
<feature type="signal peptide" evidence="12">
    <location>
        <begin position="1"/>
        <end position="17"/>
    </location>
</feature>
<feature type="region of interest" description="Disordered" evidence="10">
    <location>
        <begin position="156"/>
        <end position="194"/>
    </location>
</feature>
<feature type="compositionally biased region" description="Low complexity" evidence="10">
    <location>
        <begin position="226"/>
        <end position="238"/>
    </location>
</feature>
<dbReference type="InterPro" id="IPR038770">
    <property type="entry name" value="Na+/solute_symporter_sf"/>
</dbReference>
<dbReference type="PANTHER" id="PTHR16254:SF14">
    <property type="entry name" value="TRANSMEMBRANE AND COILED-COIL DOMAIN-CONTAINING PROTEIN 3"/>
    <property type="match status" value="1"/>
</dbReference>
<evidence type="ECO:0000256" key="9">
    <source>
        <dbReference type="SAM" id="Coils"/>
    </source>
</evidence>
<dbReference type="EMBL" id="BRXY01000080">
    <property type="protein sequence ID" value="GMH62792.1"/>
    <property type="molecule type" value="Genomic_DNA"/>
</dbReference>
<dbReference type="GO" id="GO:0016020">
    <property type="term" value="C:membrane"/>
    <property type="evidence" value="ECO:0007669"/>
    <property type="project" value="UniProtKB-SubCell"/>
</dbReference>
<keyword evidence="9" id="KW-0175">Coiled coil</keyword>
<evidence type="ECO:0000256" key="1">
    <source>
        <dbReference type="ARBA" id="ARBA00004141"/>
    </source>
</evidence>
<feature type="region of interest" description="Disordered" evidence="10">
    <location>
        <begin position="769"/>
        <end position="824"/>
    </location>
</feature>
<name>A0A9W7E1H1_9STRA</name>
<keyword evidence="3" id="KW-0050">Antiport</keyword>
<dbReference type="AlphaFoldDB" id="A0A9W7E1H1"/>
<evidence type="ECO:0000256" key="3">
    <source>
        <dbReference type="ARBA" id="ARBA00022449"/>
    </source>
</evidence>
<dbReference type="Gene3D" id="1.20.1530.20">
    <property type="match status" value="2"/>
</dbReference>
<evidence type="ECO:0000256" key="5">
    <source>
        <dbReference type="ARBA" id="ARBA00022729"/>
    </source>
</evidence>
<feature type="domain" description="Cation/H+ exchanger transmembrane" evidence="13">
    <location>
        <begin position="428"/>
        <end position="739"/>
    </location>
</feature>
<keyword evidence="8 11" id="KW-0472">Membrane</keyword>
<feature type="transmembrane region" description="Helical" evidence="11">
    <location>
        <begin position="441"/>
        <end position="461"/>
    </location>
</feature>
<feature type="transmembrane region" description="Helical" evidence="11">
    <location>
        <begin position="726"/>
        <end position="743"/>
    </location>
</feature>
<keyword evidence="2" id="KW-0813">Transport</keyword>
<protein>
    <recommendedName>
        <fullName evidence="13">Cation/H+ exchanger transmembrane domain-containing protein</fullName>
    </recommendedName>
</protein>
<feature type="transmembrane region" description="Helical" evidence="11">
    <location>
        <begin position="307"/>
        <end position="334"/>
    </location>
</feature>
<evidence type="ECO:0000256" key="4">
    <source>
        <dbReference type="ARBA" id="ARBA00022692"/>
    </source>
</evidence>
<dbReference type="InterPro" id="IPR006153">
    <property type="entry name" value="Cation/H_exchanger_TM"/>
</dbReference>
<evidence type="ECO:0000256" key="10">
    <source>
        <dbReference type="SAM" id="MobiDB-lite"/>
    </source>
</evidence>
<keyword evidence="6 11" id="KW-1133">Transmembrane helix</keyword>
<evidence type="ECO:0000259" key="13">
    <source>
        <dbReference type="Pfam" id="PF00999"/>
    </source>
</evidence>
<feature type="transmembrane region" description="Helical" evidence="11">
    <location>
        <begin position="666"/>
        <end position="686"/>
    </location>
</feature>
<evidence type="ECO:0000256" key="2">
    <source>
        <dbReference type="ARBA" id="ARBA00022448"/>
    </source>
</evidence>
<comment type="subcellular location">
    <subcellularLocation>
        <location evidence="1">Membrane</location>
        <topology evidence="1">Multi-pass membrane protein</topology>
    </subcellularLocation>
</comment>
<evidence type="ECO:0000256" key="7">
    <source>
        <dbReference type="ARBA" id="ARBA00023065"/>
    </source>
</evidence>
<feature type="chain" id="PRO_5040997932" description="Cation/H+ exchanger transmembrane domain-containing protein" evidence="12">
    <location>
        <begin position="18"/>
        <end position="824"/>
    </location>
</feature>
<evidence type="ECO:0000256" key="11">
    <source>
        <dbReference type="SAM" id="Phobius"/>
    </source>
</evidence>
<keyword evidence="4 11" id="KW-0812">Transmembrane</keyword>
<evidence type="ECO:0000313" key="14">
    <source>
        <dbReference type="EMBL" id="GMH62792.1"/>
    </source>
</evidence>
<dbReference type="PANTHER" id="PTHR16254">
    <property type="entry name" value="POTASSIUM/PROTON ANTIPORTER-RELATED"/>
    <property type="match status" value="1"/>
</dbReference>
<proteinExistence type="predicted"/>
<evidence type="ECO:0000256" key="6">
    <source>
        <dbReference type="ARBA" id="ARBA00022989"/>
    </source>
</evidence>
<comment type="caution">
    <text evidence="14">The sequence shown here is derived from an EMBL/GenBank/DDBJ whole genome shotgun (WGS) entry which is preliminary data.</text>
</comment>
<sequence>MFLVVALLSTFLAIVRSEFEMDELVDSTNVKVMDKKIKDDLDRISWVSDQLQKDKTELQKSNPNDKGAQDQLKKLDYLAEDIQVIQNDMATLLNTLNETDNELKETKEQVKKAEEDIELHIVKEEANKIIEDIQEGKIKIDYETGKIAAKEEPVANPLSPLGVLGGSSGGGSGGGSGSGGLNTNDSGKGKAKDGDTVALIESDIEEWAKKVQKKGENATKLANEEATMQASNAAAARQEAGHSAWSENNSPEPAPSIKLKDVKAEPVTTEEAHATLVAEKVLTEISKLKTAADPAVMQVSMPLLRDIVTLAITAAAFGILAAYLGLPTTAGFLIGGMFIGPSYMALVDNVKEVQTLSQFGCIFLLFEQGLVYSLEYSRREEDSKDSHGGDIDEAGRDASAVNPLLKSPLPTQQVQPRVYHQAASHNSSPLNRTLQKHTNFAGLYLFVLLAIIAWIGLSIMGSTQTNIELFIVGMSIALTSSTVVSESLHAAHLKDSVWGRSALKLVAVQDLIMIPLLALPDVMHSVMEAEHEIAKNESGEIMKDGYKHLFWRFVSILIFVKVSSWGAKHLIYVAYKADKGWGGPEGELFTLSVVAYALTMATFTEEVELSLESGALFAGIILMKSPHIAHVLTAIRPVTSVFGGMYLTSLGMIISPMFLFNKLWTIMALVILVGGVKLVVAADVVGRLGYSRSVSVGLSSSMAQISEGSLVLLAKAQRLGFVSRQTYLTLIPVCCILLSLSPFSSTIMKRLKAQNGSVNLNGRMDNGVEDEGFGGGDGHAHGYGGGGGGGAGNRKRIGRQNSSDSFSDDFSHGHGHGSQNQIHI</sequence>
<keyword evidence="15" id="KW-1185">Reference proteome</keyword>
<feature type="region of interest" description="Disordered" evidence="10">
    <location>
        <begin position="226"/>
        <end position="256"/>
    </location>
</feature>
<feature type="coiled-coil region" evidence="9">
    <location>
        <begin position="82"/>
        <end position="123"/>
    </location>
</feature>
<dbReference type="OrthoDB" id="1654420at2759"/>
<reference evidence="15" key="1">
    <citation type="journal article" date="2023" name="Commun. Biol.">
        <title>Genome analysis of Parmales, the sister group of diatoms, reveals the evolutionary specialization of diatoms from phago-mixotrophs to photoautotrophs.</title>
        <authorList>
            <person name="Ban H."/>
            <person name="Sato S."/>
            <person name="Yoshikawa S."/>
            <person name="Yamada K."/>
            <person name="Nakamura Y."/>
            <person name="Ichinomiya M."/>
            <person name="Sato N."/>
            <person name="Blanc-Mathieu R."/>
            <person name="Endo H."/>
            <person name="Kuwata A."/>
            <person name="Ogata H."/>
        </authorList>
    </citation>
    <scope>NUCLEOTIDE SEQUENCE [LARGE SCALE GENOMIC DNA]</scope>
    <source>
        <strain evidence="15">NIES 3701</strain>
    </source>
</reference>